<feature type="transmembrane region" description="Helical" evidence="1">
    <location>
        <begin position="290"/>
        <end position="315"/>
    </location>
</feature>
<dbReference type="AlphaFoldDB" id="A0AB36DRX9"/>
<evidence type="ECO:0000313" key="2">
    <source>
        <dbReference type="EMBL" id="OBU78381.1"/>
    </source>
</evidence>
<comment type="caution">
    <text evidence="2">The sequence shown here is derived from an EMBL/GenBank/DDBJ whole genome shotgun (WGS) entry which is preliminary data.</text>
</comment>
<protein>
    <submittedName>
        <fullName evidence="2">Uncharacterized protein</fullName>
    </submittedName>
</protein>
<gene>
    <name evidence="2" type="ORF">BAY36_02865</name>
</gene>
<keyword evidence="1" id="KW-1133">Transmembrane helix</keyword>
<name>A0AB36DRX9_MYCGL</name>
<keyword evidence="1" id="KW-0812">Transmembrane</keyword>
<dbReference type="Proteomes" id="UP000092188">
    <property type="component" value="Unassembled WGS sequence"/>
</dbReference>
<evidence type="ECO:0000313" key="3">
    <source>
        <dbReference type="Proteomes" id="UP000092188"/>
    </source>
</evidence>
<accession>A0AB36DRX9</accession>
<keyword evidence="1" id="KW-0472">Membrane</keyword>
<proteinExistence type="predicted"/>
<evidence type="ECO:0000256" key="1">
    <source>
        <dbReference type="SAM" id="Phobius"/>
    </source>
</evidence>
<dbReference type="EMBL" id="MAGQ01000010">
    <property type="protein sequence ID" value="OBU78381.1"/>
    <property type="molecule type" value="Genomic_DNA"/>
</dbReference>
<sequence length="346" mass="37153">MDFDYFLPELEDPEGECSAGAGAALAASLSFPCLDESFEVASAVFPCAAWESSCVWEREPALLCFPADTSLVEDLGVSFSGALVLASDLFSLLPLGASLDGEEVFALLSDGVVFTAGEEWLSCCFWGDCCWAVCRSASGFVTAAGLCWASLCELDSLYFCPSGVDVDVVTLVKDVFEVELLDDADWVDFVCLAVAGLLVEGHSVVVTEGCSLLDGVLAGFWSVVWDPLDPLATVLDPLDFSGEFVLLFTDLSDGLEVFEPPVSWVEVVLPELDETGLWISEAFGASLCGALSLLVIVVGLPLVPVWFTFVPVWLVDGKLQLADTKPTNEPIPNKLMNFMIFFLLIN</sequence>
<dbReference type="RefSeq" id="WP_065165003.1">
    <property type="nucleotide sequence ID" value="NZ_CP044225.1"/>
</dbReference>
<organism evidence="2 3">
    <name type="scientific">Mycoplasmoides gallisepticum</name>
    <name type="common">Mycoplasma gallisepticum</name>
    <dbReference type="NCBI Taxonomy" id="2096"/>
    <lineage>
        <taxon>Bacteria</taxon>
        <taxon>Bacillati</taxon>
        <taxon>Mycoplasmatota</taxon>
        <taxon>Mycoplasmoidales</taxon>
        <taxon>Mycoplasmoidaceae</taxon>
        <taxon>Mycoplasmoides</taxon>
    </lineage>
</organism>
<reference evidence="2 3" key="1">
    <citation type="submission" date="2016-06" db="EMBL/GenBank/DDBJ databases">
        <authorList>
            <person name="Ricketts C."/>
            <person name="Pickler L."/>
            <person name="Maurer J."/>
            <person name="Ayyampalayam S."/>
            <person name="Garcia M."/>
            <person name="Ferguson-Noel N.M."/>
        </authorList>
    </citation>
    <scope>NUCLEOTIDE SEQUENCE [LARGE SCALE GENOMIC DNA]</scope>
    <source>
        <strain evidence="2 3">K6356</strain>
    </source>
</reference>